<sequence>MRNGDKRRGGTDGQLRAVALGGGHGLQATLGALRRITDDVTAVVTVADDGGSSGRLRRELNLLPPGDLRKALAALADDGNGQLWSRVFQHRFGGSGALAGHAVGNLVLAGLLEVLGDPVAVLDEARRLLGVRGRVLPMSREPLDIEADVTGLDEDAAAVRRIRGQVAVATTPGQVQRVRLLRADDPGAVPRACPEAVRAVLDADVVLLGPGSWFTSVLPHLMVPELQDALVETAARRVVVLNLAPQPGETAGFSPEQHLHVLAGHAPRLRVDAVVADRSSAPTPDRLRRAAAELGGRTVFAPVTAPGSAARHDPEALAVALHRAFGIGPDAPGADDAPPLSGPSPAAVTAEGEEDTPWR</sequence>
<name>A0A8J3CID0_9PSEU</name>
<protein>
    <recommendedName>
        <fullName evidence="2">Putative gluconeogenesis factor</fullName>
    </recommendedName>
</protein>
<evidence type="ECO:0000313" key="4">
    <source>
        <dbReference type="EMBL" id="GGM71381.1"/>
    </source>
</evidence>
<comment type="caution">
    <text evidence="4">The sequence shown here is derived from an EMBL/GenBank/DDBJ whole genome shotgun (WGS) entry which is preliminary data.</text>
</comment>
<dbReference type="GO" id="GO:0005737">
    <property type="term" value="C:cytoplasm"/>
    <property type="evidence" value="ECO:0007669"/>
    <property type="project" value="UniProtKB-SubCell"/>
</dbReference>
<keyword evidence="1 2" id="KW-0963">Cytoplasm</keyword>
<evidence type="ECO:0000313" key="5">
    <source>
        <dbReference type="Proteomes" id="UP000637578"/>
    </source>
</evidence>
<comment type="similarity">
    <text evidence="2">Belongs to the gluconeogenesis factor family.</text>
</comment>
<feature type="compositionally biased region" description="Low complexity" evidence="3">
    <location>
        <begin position="328"/>
        <end position="339"/>
    </location>
</feature>
<reference evidence="4" key="2">
    <citation type="submission" date="2020-09" db="EMBL/GenBank/DDBJ databases">
        <authorList>
            <person name="Sun Q."/>
            <person name="Zhou Y."/>
        </authorList>
    </citation>
    <scope>NUCLEOTIDE SEQUENCE</scope>
    <source>
        <strain evidence="4">CGMCC 4.5737</strain>
    </source>
</reference>
<gene>
    <name evidence="4" type="ORF">GCM10012275_47280</name>
</gene>
<reference evidence="4" key="1">
    <citation type="journal article" date="2014" name="Int. J. Syst. Evol. Microbiol.">
        <title>Complete genome sequence of Corynebacterium casei LMG S-19264T (=DSM 44701T), isolated from a smear-ripened cheese.</title>
        <authorList>
            <consortium name="US DOE Joint Genome Institute (JGI-PGF)"/>
            <person name="Walter F."/>
            <person name="Albersmeier A."/>
            <person name="Kalinowski J."/>
            <person name="Ruckert C."/>
        </authorList>
    </citation>
    <scope>NUCLEOTIDE SEQUENCE</scope>
    <source>
        <strain evidence="4">CGMCC 4.5737</strain>
    </source>
</reference>
<dbReference type="Proteomes" id="UP000637578">
    <property type="component" value="Unassembled WGS sequence"/>
</dbReference>
<keyword evidence="5" id="KW-1185">Reference proteome</keyword>
<dbReference type="GO" id="GO:0043743">
    <property type="term" value="F:LPPG:FO 2-phospho-L-lactate transferase activity"/>
    <property type="evidence" value="ECO:0007669"/>
    <property type="project" value="InterPro"/>
</dbReference>
<dbReference type="InterPro" id="IPR010119">
    <property type="entry name" value="Gluconeogen_factor"/>
</dbReference>
<comment type="subcellular location">
    <subcellularLocation>
        <location evidence="2">Cytoplasm</location>
    </subcellularLocation>
</comment>
<evidence type="ECO:0000256" key="2">
    <source>
        <dbReference type="HAMAP-Rule" id="MF_00973"/>
    </source>
</evidence>
<evidence type="ECO:0000256" key="3">
    <source>
        <dbReference type="SAM" id="MobiDB-lite"/>
    </source>
</evidence>
<dbReference type="CDD" id="cd07187">
    <property type="entry name" value="YvcK_like"/>
    <property type="match status" value="1"/>
</dbReference>
<dbReference type="SUPFAM" id="SSF142338">
    <property type="entry name" value="CofD-like"/>
    <property type="match status" value="1"/>
</dbReference>
<dbReference type="InterPro" id="IPR002882">
    <property type="entry name" value="CofD"/>
</dbReference>
<dbReference type="PANTHER" id="PTHR30135:SF3">
    <property type="entry name" value="GLUCONEOGENESIS FACTOR-RELATED"/>
    <property type="match status" value="1"/>
</dbReference>
<dbReference type="GO" id="GO:0008360">
    <property type="term" value="P:regulation of cell shape"/>
    <property type="evidence" value="ECO:0007669"/>
    <property type="project" value="UniProtKB-UniRule"/>
</dbReference>
<accession>A0A8J3CID0</accession>
<dbReference type="InterPro" id="IPR038136">
    <property type="entry name" value="CofD-like_dom_sf"/>
</dbReference>
<evidence type="ECO:0000256" key="1">
    <source>
        <dbReference type="ARBA" id="ARBA00022490"/>
    </source>
</evidence>
<dbReference type="EMBL" id="BMMK01000026">
    <property type="protein sequence ID" value="GGM71381.1"/>
    <property type="molecule type" value="Genomic_DNA"/>
</dbReference>
<dbReference type="Pfam" id="PF01933">
    <property type="entry name" value="CofD"/>
    <property type="match status" value="1"/>
</dbReference>
<feature type="region of interest" description="Disordered" evidence="3">
    <location>
        <begin position="327"/>
        <end position="359"/>
    </location>
</feature>
<dbReference type="PANTHER" id="PTHR30135">
    <property type="entry name" value="UNCHARACTERIZED PROTEIN YVCK-RELATED"/>
    <property type="match status" value="1"/>
</dbReference>
<dbReference type="HAMAP" id="MF_00973">
    <property type="entry name" value="Gluconeogen_factor"/>
    <property type="match status" value="1"/>
</dbReference>
<organism evidence="4 5">
    <name type="scientific">Longimycelium tulufanense</name>
    <dbReference type="NCBI Taxonomy" id="907463"/>
    <lineage>
        <taxon>Bacteria</taxon>
        <taxon>Bacillati</taxon>
        <taxon>Actinomycetota</taxon>
        <taxon>Actinomycetes</taxon>
        <taxon>Pseudonocardiales</taxon>
        <taxon>Pseudonocardiaceae</taxon>
        <taxon>Longimycelium</taxon>
    </lineage>
</organism>
<comment type="function">
    <text evidence="2">Required for morphogenesis under gluconeogenic growth conditions.</text>
</comment>
<dbReference type="NCBIfam" id="TIGR01826">
    <property type="entry name" value="CofD_related"/>
    <property type="match status" value="1"/>
</dbReference>
<dbReference type="AlphaFoldDB" id="A0A8J3CID0"/>
<dbReference type="Gene3D" id="3.40.50.10680">
    <property type="entry name" value="CofD-like domains"/>
    <property type="match status" value="1"/>
</dbReference>
<proteinExistence type="inferred from homology"/>